<dbReference type="InterPro" id="IPR000623">
    <property type="entry name" value="Shikimate_kinase/TSH1"/>
</dbReference>
<dbReference type="GO" id="GO:0000287">
    <property type="term" value="F:magnesium ion binding"/>
    <property type="evidence" value="ECO:0007669"/>
    <property type="project" value="UniProtKB-UniRule"/>
</dbReference>
<feature type="binding site" evidence="12">
    <location>
        <position position="58"/>
    </location>
    <ligand>
        <name>substrate</name>
    </ligand>
</feature>
<evidence type="ECO:0000256" key="3">
    <source>
        <dbReference type="ARBA" id="ARBA00022605"/>
    </source>
</evidence>
<name>G5PYV6_SALMO</name>
<comment type="pathway">
    <text evidence="1 12">Metabolic intermediate biosynthesis; chorismate biosynthesis; chorismate from D-erythrose 4-phosphate and phosphoenolpyruvate: step 5/7.</text>
</comment>
<comment type="function">
    <text evidence="12">Catalyzes the specific phosphorylation of the 3-hydroxyl group of shikimic acid using ATP as a cosubstrate.</text>
</comment>
<gene>
    <name evidence="12" type="primary">aroK</name>
    <name evidence="13" type="ORF">LTSEMON_0605</name>
</gene>
<feature type="binding site" evidence="12">
    <location>
        <position position="16"/>
    </location>
    <ligand>
        <name>Mg(2+)</name>
        <dbReference type="ChEBI" id="CHEBI:18420"/>
    </ligand>
</feature>
<dbReference type="AlphaFoldDB" id="G5PYV6"/>
<dbReference type="InterPro" id="IPR031322">
    <property type="entry name" value="Shikimate/glucono_kinase"/>
</dbReference>
<dbReference type="PANTHER" id="PTHR21087">
    <property type="entry name" value="SHIKIMATE KINASE"/>
    <property type="match status" value="1"/>
</dbReference>
<feature type="binding site" evidence="12">
    <location>
        <begin position="12"/>
        <end position="17"/>
    </location>
    <ligand>
        <name>ATP</name>
        <dbReference type="ChEBI" id="CHEBI:30616"/>
    </ligand>
</feature>
<sequence length="199" mass="22380">MMQPLYLVGPRGCGKTTIGMALAQATGFRFADTDRWLQSHVQMSVADIVEKEGWGGFRARETAALEAVSAPSTVVATGGGIILTEYNRRYMHRVGVVIYLCAPVSTLVNRLEAEPEAELRPTLTGKPLSEEVREVLEQRDALYRETAHYIIDATKTPAQVVSEIIARYYGNNDRLKLLRRCRRRRNGYREMSILNAHPE</sequence>
<dbReference type="SUPFAM" id="SSF52540">
    <property type="entry name" value="P-loop containing nucleoside triphosphate hydrolases"/>
    <property type="match status" value="1"/>
</dbReference>
<dbReference type="Pfam" id="PF01202">
    <property type="entry name" value="SKI"/>
    <property type="match status" value="1"/>
</dbReference>
<keyword evidence="6 12" id="KW-0547">Nucleotide-binding</keyword>
<keyword evidence="2 12" id="KW-0963">Cytoplasm</keyword>
<dbReference type="GO" id="GO:0005524">
    <property type="term" value="F:ATP binding"/>
    <property type="evidence" value="ECO:0007669"/>
    <property type="project" value="UniProtKB-UniRule"/>
</dbReference>
<dbReference type="HAMAP" id="MF_00109">
    <property type="entry name" value="Shikimate_kinase"/>
    <property type="match status" value="1"/>
</dbReference>
<dbReference type="PROSITE" id="PS01128">
    <property type="entry name" value="SHIKIMATE_KINASE"/>
    <property type="match status" value="1"/>
</dbReference>
<comment type="cofactor">
    <cofactor evidence="12">
        <name>Mg(2+)</name>
        <dbReference type="ChEBI" id="CHEBI:18420"/>
    </cofactor>
    <text evidence="12">Binds 1 Mg(2+) ion per subunit.</text>
</comment>
<evidence type="ECO:0000256" key="7">
    <source>
        <dbReference type="ARBA" id="ARBA00022777"/>
    </source>
</evidence>
<dbReference type="PANTHER" id="PTHR21087:SF21">
    <property type="entry name" value="SHIKIMATE KINASE 2"/>
    <property type="match status" value="1"/>
</dbReference>
<feature type="binding site" evidence="12">
    <location>
        <position position="120"/>
    </location>
    <ligand>
        <name>ATP</name>
        <dbReference type="ChEBI" id="CHEBI:30616"/>
    </ligand>
</feature>
<dbReference type="GO" id="GO:0009423">
    <property type="term" value="P:chorismate biosynthetic process"/>
    <property type="evidence" value="ECO:0007669"/>
    <property type="project" value="UniProtKB-UniRule"/>
</dbReference>
<feature type="binding site" evidence="12">
    <location>
        <position position="79"/>
    </location>
    <ligand>
        <name>substrate</name>
    </ligand>
</feature>
<dbReference type="UniPathway" id="UPA00053">
    <property type="reaction ID" value="UER00088"/>
</dbReference>
<evidence type="ECO:0000313" key="13">
    <source>
        <dbReference type="EMBL" id="EHC82738.1"/>
    </source>
</evidence>
<dbReference type="GO" id="GO:0005829">
    <property type="term" value="C:cytosol"/>
    <property type="evidence" value="ECO:0007669"/>
    <property type="project" value="TreeGrafter"/>
</dbReference>
<keyword evidence="5 12" id="KW-0479">Metal-binding</keyword>
<dbReference type="NCBIfam" id="NF002988">
    <property type="entry name" value="PRK03731.1"/>
    <property type="match status" value="1"/>
</dbReference>
<evidence type="ECO:0000256" key="10">
    <source>
        <dbReference type="ARBA" id="ARBA00023141"/>
    </source>
</evidence>
<organism evidence="13 14">
    <name type="scientific">Salmonella enterica subsp. enterica serovar Montevideo str. S5-403</name>
    <dbReference type="NCBI Taxonomy" id="913242"/>
    <lineage>
        <taxon>Bacteria</taxon>
        <taxon>Pseudomonadati</taxon>
        <taxon>Pseudomonadota</taxon>
        <taxon>Gammaproteobacteria</taxon>
        <taxon>Enterobacterales</taxon>
        <taxon>Enterobacteriaceae</taxon>
        <taxon>Salmonella</taxon>
    </lineage>
</organism>
<evidence type="ECO:0000256" key="8">
    <source>
        <dbReference type="ARBA" id="ARBA00022840"/>
    </source>
</evidence>
<accession>G5PYV6</accession>
<comment type="caution">
    <text evidence="13">The sequence shown here is derived from an EMBL/GenBank/DDBJ whole genome shotgun (WGS) entry which is preliminary data.</text>
</comment>
<evidence type="ECO:0000256" key="11">
    <source>
        <dbReference type="ARBA" id="ARBA00048567"/>
    </source>
</evidence>
<evidence type="ECO:0000313" key="14">
    <source>
        <dbReference type="Proteomes" id="UP000003221"/>
    </source>
</evidence>
<reference evidence="13 14" key="1">
    <citation type="journal article" date="2011" name="BMC Genomics">
        <title>Genome sequencing reveals diversification of virulence factor content and possible host adaptation in distinct subpopulations of Salmonella enterica.</title>
        <authorList>
            <person name="den Bakker H.C."/>
            <person name="Moreno Switt A.I."/>
            <person name="Govoni G."/>
            <person name="Cummings C.A."/>
            <person name="Ranieri M.L."/>
            <person name="Degoricija L."/>
            <person name="Hoelzer K."/>
            <person name="Rodriguez-Rivera L.D."/>
            <person name="Brown S."/>
            <person name="Bolchacova E."/>
            <person name="Furtado M.R."/>
            <person name="Wiedmann M."/>
        </authorList>
    </citation>
    <scope>NUCLEOTIDE SEQUENCE [LARGE SCALE GENOMIC DNA]</scope>
    <source>
        <strain evidence="13 14">S5-403</strain>
    </source>
</reference>
<dbReference type="GO" id="GO:0004765">
    <property type="term" value="F:shikimate kinase activity"/>
    <property type="evidence" value="ECO:0007669"/>
    <property type="project" value="UniProtKB-UniRule"/>
</dbReference>
<evidence type="ECO:0000256" key="9">
    <source>
        <dbReference type="ARBA" id="ARBA00022842"/>
    </source>
</evidence>
<dbReference type="InterPro" id="IPR027417">
    <property type="entry name" value="P-loop_NTPase"/>
</dbReference>
<evidence type="ECO:0000256" key="5">
    <source>
        <dbReference type="ARBA" id="ARBA00022723"/>
    </source>
</evidence>
<keyword evidence="3 12" id="KW-0028">Amino-acid biosynthesis</keyword>
<feature type="binding site" evidence="12">
    <location>
        <position position="34"/>
    </location>
    <ligand>
        <name>substrate</name>
    </ligand>
</feature>
<dbReference type="GO" id="GO:0008652">
    <property type="term" value="P:amino acid biosynthetic process"/>
    <property type="evidence" value="ECO:0007669"/>
    <property type="project" value="UniProtKB-KW"/>
</dbReference>
<keyword evidence="10 12" id="KW-0057">Aromatic amino acid biosynthesis</keyword>
<dbReference type="GO" id="GO:0009073">
    <property type="term" value="P:aromatic amino acid family biosynthetic process"/>
    <property type="evidence" value="ECO:0007669"/>
    <property type="project" value="UniProtKB-KW"/>
</dbReference>
<feature type="binding site" evidence="12">
    <location>
        <position position="139"/>
    </location>
    <ligand>
        <name>substrate</name>
    </ligand>
</feature>
<dbReference type="EMBL" id="AFCS01000165">
    <property type="protein sequence ID" value="EHC82738.1"/>
    <property type="molecule type" value="Genomic_DNA"/>
</dbReference>
<comment type="similarity">
    <text evidence="12">Belongs to the shikimate kinase family.</text>
</comment>
<dbReference type="Proteomes" id="UP000003221">
    <property type="component" value="Unassembled WGS sequence"/>
</dbReference>
<comment type="subcellular location">
    <subcellularLocation>
        <location evidence="12">Cytoplasm</location>
    </subcellularLocation>
</comment>
<protein>
    <recommendedName>
        <fullName evidence="12">Shikimate kinase 1</fullName>
        <shortName evidence="12">SK 1</shortName>
        <ecNumber evidence="12">2.7.1.71</ecNumber>
    </recommendedName>
</protein>
<comment type="subunit">
    <text evidence="12">Monomer.</text>
</comment>
<comment type="catalytic activity">
    <reaction evidence="11 12">
        <text>shikimate + ATP = 3-phosphoshikimate + ADP + H(+)</text>
        <dbReference type="Rhea" id="RHEA:13121"/>
        <dbReference type="ChEBI" id="CHEBI:15378"/>
        <dbReference type="ChEBI" id="CHEBI:30616"/>
        <dbReference type="ChEBI" id="CHEBI:36208"/>
        <dbReference type="ChEBI" id="CHEBI:145989"/>
        <dbReference type="ChEBI" id="CHEBI:456216"/>
        <dbReference type="EC" id="2.7.1.71"/>
    </reaction>
</comment>
<dbReference type="FunFam" id="3.40.50.300:FF:000408">
    <property type="entry name" value="Shikimate kinase 2"/>
    <property type="match status" value="1"/>
</dbReference>
<proteinExistence type="inferred from homology"/>
<dbReference type="CDD" id="cd00464">
    <property type="entry name" value="SK"/>
    <property type="match status" value="1"/>
</dbReference>
<evidence type="ECO:0000256" key="4">
    <source>
        <dbReference type="ARBA" id="ARBA00022679"/>
    </source>
</evidence>
<dbReference type="Gene3D" id="3.40.50.300">
    <property type="entry name" value="P-loop containing nucleotide triphosphate hydrolases"/>
    <property type="match status" value="1"/>
</dbReference>
<evidence type="ECO:0000256" key="2">
    <source>
        <dbReference type="ARBA" id="ARBA00022490"/>
    </source>
</evidence>
<evidence type="ECO:0000256" key="6">
    <source>
        <dbReference type="ARBA" id="ARBA00022741"/>
    </source>
</evidence>
<dbReference type="InterPro" id="IPR023000">
    <property type="entry name" value="Shikimate_kinase_CS"/>
</dbReference>
<dbReference type="EC" id="2.7.1.71" evidence="12"/>
<keyword evidence="9 12" id="KW-0460">Magnesium</keyword>
<keyword evidence="4 12" id="KW-0808">Transferase</keyword>
<evidence type="ECO:0000256" key="1">
    <source>
        <dbReference type="ARBA" id="ARBA00004842"/>
    </source>
</evidence>
<dbReference type="PATRIC" id="fig|913242.3.peg.609"/>
<keyword evidence="7 12" id="KW-0418">Kinase</keyword>
<comment type="caution">
    <text evidence="12">Lacks conserved residue(s) required for the propagation of feature annotation.</text>
</comment>
<evidence type="ECO:0000256" key="12">
    <source>
        <dbReference type="HAMAP-Rule" id="MF_00109"/>
    </source>
</evidence>
<dbReference type="PRINTS" id="PR01100">
    <property type="entry name" value="SHIKIMTKNASE"/>
</dbReference>
<keyword evidence="8 12" id="KW-0067">ATP-binding</keyword>